<proteinExistence type="predicted"/>
<feature type="signal peptide" evidence="1">
    <location>
        <begin position="1"/>
        <end position="25"/>
    </location>
</feature>
<reference evidence="2" key="1">
    <citation type="journal article" date="2020" name="Fungal Divers.">
        <title>Resolving the Mortierellaceae phylogeny through synthesis of multi-gene phylogenetics and phylogenomics.</title>
        <authorList>
            <person name="Vandepol N."/>
            <person name="Liber J."/>
            <person name="Desiro A."/>
            <person name="Na H."/>
            <person name="Kennedy M."/>
            <person name="Barry K."/>
            <person name="Grigoriev I.V."/>
            <person name="Miller A.N."/>
            <person name="O'Donnell K."/>
            <person name="Stajich J.E."/>
            <person name="Bonito G."/>
        </authorList>
    </citation>
    <scope>NUCLEOTIDE SEQUENCE</scope>
    <source>
        <strain evidence="2">NVP1</strain>
    </source>
</reference>
<protein>
    <submittedName>
        <fullName evidence="2">Uncharacterized protein</fullName>
    </submittedName>
</protein>
<dbReference type="AlphaFoldDB" id="A0A9P5SP71"/>
<organism evidence="2 3">
    <name type="scientific">Podila minutissima</name>
    <dbReference type="NCBI Taxonomy" id="64525"/>
    <lineage>
        <taxon>Eukaryota</taxon>
        <taxon>Fungi</taxon>
        <taxon>Fungi incertae sedis</taxon>
        <taxon>Mucoromycota</taxon>
        <taxon>Mortierellomycotina</taxon>
        <taxon>Mortierellomycetes</taxon>
        <taxon>Mortierellales</taxon>
        <taxon>Mortierellaceae</taxon>
        <taxon>Podila</taxon>
    </lineage>
</organism>
<accession>A0A9P5SP71</accession>
<keyword evidence="3" id="KW-1185">Reference proteome</keyword>
<name>A0A9P5SP71_9FUNG</name>
<dbReference type="Proteomes" id="UP000696485">
    <property type="component" value="Unassembled WGS sequence"/>
</dbReference>
<keyword evidence="1" id="KW-0732">Signal</keyword>
<evidence type="ECO:0000313" key="2">
    <source>
        <dbReference type="EMBL" id="KAF9335077.1"/>
    </source>
</evidence>
<evidence type="ECO:0000256" key="1">
    <source>
        <dbReference type="SAM" id="SignalP"/>
    </source>
</evidence>
<feature type="chain" id="PRO_5040492726" evidence="1">
    <location>
        <begin position="26"/>
        <end position="124"/>
    </location>
</feature>
<dbReference type="EMBL" id="JAAAUY010000116">
    <property type="protein sequence ID" value="KAF9335077.1"/>
    <property type="molecule type" value="Genomic_DNA"/>
</dbReference>
<evidence type="ECO:0000313" key="3">
    <source>
        <dbReference type="Proteomes" id="UP000696485"/>
    </source>
</evidence>
<gene>
    <name evidence="2" type="ORF">BG006_000887</name>
</gene>
<comment type="caution">
    <text evidence="2">The sequence shown here is derived from an EMBL/GenBank/DDBJ whole genome shotgun (WGS) entry which is preliminary data.</text>
</comment>
<sequence length="124" mass="14397">MLTRTITSTVAIATLALSPFPPVEACRPIVLTVLKTDICDGWIQFKSLCEVQGKRFATNWKRDDKDEFKDCDHDSAYCYWTTLQRPLLRVRRIEQESRREPLPNMYHRLTLLPMPSIRAPTTSN</sequence>